<dbReference type="Pfam" id="PF18962">
    <property type="entry name" value="Por_Secre_tail"/>
    <property type="match status" value="1"/>
</dbReference>
<dbReference type="NCBIfam" id="TIGR04183">
    <property type="entry name" value="Por_Secre_tail"/>
    <property type="match status" value="1"/>
</dbReference>
<accession>A0ABT8WK42</accession>
<protein>
    <submittedName>
        <fullName evidence="7">YCF48-related protein</fullName>
    </submittedName>
</protein>
<dbReference type="InterPro" id="IPR026444">
    <property type="entry name" value="Secre_tail"/>
</dbReference>
<comment type="caution">
    <text evidence="7">The sequence shown here is derived from an EMBL/GenBank/DDBJ whole genome shotgun (WGS) entry which is preliminary data.</text>
</comment>
<keyword evidence="3" id="KW-0604">Photosystem II</keyword>
<evidence type="ECO:0000256" key="3">
    <source>
        <dbReference type="ARBA" id="ARBA00023276"/>
    </source>
</evidence>
<dbReference type="InterPro" id="IPR015943">
    <property type="entry name" value="WD40/YVTN_repeat-like_dom_sf"/>
</dbReference>
<evidence type="ECO:0000256" key="2">
    <source>
        <dbReference type="ARBA" id="ARBA00022729"/>
    </source>
</evidence>
<sequence>MRILKLICLLFCFYANAQPNWQTCTNIPSNINNQRFDDVFFIDENIGWAANGYYAAVYKTIDGGNTWSEQLNETILGGDYYFRNIEFLDENIGFLGTLNGAFFKTNDGGTTWTEVTNISTNPQAICGLNTVGSSTIYGCGAYFEPAFIIKSTDSGNTWQYIDMSSYANALVEIYFLTEDTGFASGKSDNGATILKTTDGGVSWTEIYNSNLEGEYLWKMQILESNTNVLFGSIDAVSPNPGKLVKSVDGGLTWISYDAPETGIQAVGFINENQGWMGGHTTGFYETLNGGESWTNLNIGSNLNRVFIVNSTLAYASGTSIYKFTDDNSLGTNGIDERERTPLKIKLKTNPAKSILEFDIEFDSNDNLLIELYDLNAKFIRQLSREHINNKTTKKYKFNIEDLSSGTYLINFHNNTGRESIKFLKE</sequence>
<feature type="domain" description="Photosynthesis system II assembly factor Ycf48/Hcf136-like" evidence="5">
    <location>
        <begin position="82"/>
        <end position="164"/>
    </location>
</feature>
<evidence type="ECO:0000259" key="5">
    <source>
        <dbReference type="Pfam" id="PF14870"/>
    </source>
</evidence>
<dbReference type="SUPFAM" id="SSF110296">
    <property type="entry name" value="Oligoxyloglucan reducing end-specific cellobiohydrolase"/>
    <property type="match status" value="1"/>
</dbReference>
<dbReference type="Pfam" id="PF14870">
    <property type="entry name" value="PSII_BNR"/>
    <property type="match status" value="1"/>
</dbReference>
<dbReference type="Proteomes" id="UP001176806">
    <property type="component" value="Unassembled WGS sequence"/>
</dbReference>
<evidence type="ECO:0000313" key="8">
    <source>
        <dbReference type="Proteomes" id="UP001176806"/>
    </source>
</evidence>
<feature type="chain" id="PRO_5045055253" evidence="4">
    <location>
        <begin position="18"/>
        <end position="425"/>
    </location>
</feature>
<keyword evidence="8" id="KW-1185">Reference proteome</keyword>
<dbReference type="Gene3D" id="2.130.10.10">
    <property type="entry name" value="YVTN repeat-like/Quinoprotein amine dehydrogenase"/>
    <property type="match status" value="2"/>
</dbReference>
<dbReference type="InterPro" id="IPR028203">
    <property type="entry name" value="PSII_CF48-like_dom"/>
</dbReference>
<dbReference type="PANTHER" id="PTHR47199:SF2">
    <property type="entry name" value="PHOTOSYSTEM II STABILITY_ASSEMBLY FACTOR HCF136, CHLOROPLASTIC"/>
    <property type="match status" value="1"/>
</dbReference>
<evidence type="ECO:0000313" key="7">
    <source>
        <dbReference type="EMBL" id="MDO5973359.1"/>
    </source>
</evidence>
<reference evidence="7" key="1">
    <citation type="submission" date="2023-07" db="EMBL/GenBank/DDBJ databases">
        <title>Two novel species in the genus Flavivirga.</title>
        <authorList>
            <person name="Kwon K."/>
        </authorList>
    </citation>
    <scope>NUCLEOTIDE SEQUENCE</scope>
    <source>
        <strain evidence="7">KACC 14158</strain>
    </source>
</reference>
<keyword evidence="1" id="KW-0602">Photosynthesis</keyword>
<evidence type="ECO:0000256" key="4">
    <source>
        <dbReference type="SAM" id="SignalP"/>
    </source>
</evidence>
<gene>
    <name evidence="7" type="ORF">Q4Q40_04110</name>
</gene>
<dbReference type="PANTHER" id="PTHR47199">
    <property type="entry name" value="PHOTOSYSTEM II STABILITY/ASSEMBLY FACTOR HCF136, CHLOROPLASTIC"/>
    <property type="match status" value="1"/>
</dbReference>
<feature type="signal peptide" evidence="4">
    <location>
        <begin position="1"/>
        <end position="17"/>
    </location>
</feature>
<dbReference type="RefSeq" id="WP_303300437.1">
    <property type="nucleotide sequence ID" value="NZ_BAABDA010000042.1"/>
</dbReference>
<keyword evidence="2 4" id="KW-0732">Signal</keyword>
<organism evidence="7 8">
    <name type="scientific">Flavivirga jejuensis</name>
    <dbReference type="NCBI Taxonomy" id="870487"/>
    <lineage>
        <taxon>Bacteria</taxon>
        <taxon>Pseudomonadati</taxon>
        <taxon>Bacteroidota</taxon>
        <taxon>Flavobacteriia</taxon>
        <taxon>Flavobacteriales</taxon>
        <taxon>Flavobacteriaceae</taxon>
        <taxon>Flavivirga</taxon>
    </lineage>
</organism>
<evidence type="ECO:0000259" key="6">
    <source>
        <dbReference type="Pfam" id="PF18962"/>
    </source>
</evidence>
<name>A0ABT8WK42_9FLAO</name>
<dbReference type="EMBL" id="JAUOEL010000001">
    <property type="protein sequence ID" value="MDO5973359.1"/>
    <property type="molecule type" value="Genomic_DNA"/>
</dbReference>
<evidence type="ECO:0000256" key="1">
    <source>
        <dbReference type="ARBA" id="ARBA00022531"/>
    </source>
</evidence>
<feature type="domain" description="Secretion system C-terminal sorting" evidence="6">
    <location>
        <begin position="349"/>
        <end position="419"/>
    </location>
</feature>
<proteinExistence type="predicted"/>